<proteinExistence type="predicted"/>
<name>A0ACC2D172_DIPCM</name>
<sequence>MLEAFWNGVLQLCSAFDRQVEYEMSRKEPVLVFVWSLSNRPFSWNWREKKHCCFSEGRELNENCRVNPQCSCLRLSPVDLIYTVSTIILSADLRWWSFLEKRASPLC</sequence>
<dbReference type="EMBL" id="CM055099">
    <property type="protein sequence ID" value="KAJ7548016.1"/>
    <property type="molecule type" value="Genomic_DNA"/>
</dbReference>
<comment type="caution">
    <text evidence="1">The sequence shown here is derived from an EMBL/GenBank/DDBJ whole genome shotgun (WGS) entry which is preliminary data.</text>
</comment>
<protein>
    <submittedName>
        <fullName evidence="1">Uncharacterized protein</fullName>
    </submittedName>
</protein>
<organism evidence="1 2">
    <name type="scientific">Diphasiastrum complanatum</name>
    <name type="common">Issler's clubmoss</name>
    <name type="synonym">Lycopodium complanatum</name>
    <dbReference type="NCBI Taxonomy" id="34168"/>
    <lineage>
        <taxon>Eukaryota</taxon>
        <taxon>Viridiplantae</taxon>
        <taxon>Streptophyta</taxon>
        <taxon>Embryophyta</taxon>
        <taxon>Tracheophyta</taxon>
        <taxon>Lycopodiopsida</taxon>
        <taxon>Lycopodiales</taxon>
        <taxon>Lycopodiaceae</taxon>
        <taxon>Lycopodioideae</taxon>
        <taxon>Diphasiastrum</taxon>
    </lineage>
</organism>
<gene>
    <name evidence="1" type="ORF">O6H91_08G113600</name>
</gene>
<evidence type="ECO:0000313" key="2">
    <source>
        <dbReference type="Proteomes" id="UP001162992"/>
    </source>
</evidence>
<reference evidence="2" key="1">
    <citation type="journal article" date="2024" name="Proc. Natl. Acad. Sci. U.S.A.">
        <title>Extraordinary preservation of gene collinearity over three hundred million years revealed in homosporous lycophytes.</title>
        <authorList>
            <person name="Li C."/>
            <person name="Wickell D."/>
            <person name="Kuo L.Y."/>
            <person name="Chen X."/>
            <person name="Nie B."/>
            <person name="Liao X."/>
            <person name="Peng D."/>
            <person name="Ji J."/>
            <person name="Jenkins J."/>
            <person name="Williams M."/>
            <person name="Shu S."/>
            <person name="Plott C."/>
            <person name="Barry K."/>
            <person name="Rajasekar S."/>
            <person name="Grimwood J."/>
            <person name="Han X."/>
            <person name="Sun S."/>
            <person name="Hou Z."/>
            <person name="He W."/>
            <person name="Dai G."/>
            <person name="Sun C."/>
            <person name="Schmutz J."/>
            <person name="Leebens-Mack J.H."/>
            <person name="Li F.W."/>
            <person name="Wang L."/>
        </authorList>
    </citation>
    <scope>NUCLEOTIDE SEQUENCE [LARGE SCALE GENOMIC DNA]</scope>
    <source>
        <strain evidence="2">cv. PW_Plant_1</strain>
    </source>
</reference>
<dbReference type="Proteomes" id="UP001162992">
    <property type="component" value="Chromosome 8"/>
</dbReference>
<accession>A0ACC2D172</accession>
<keyword evidence="2" id="KW-1185">Reference proteome</keyword>
<evidence type="ECO:0000313" key="1">
    <source>
        <dbReference type="EMBL" id="KAJ7548016.1"/>
    </source>
</evidence>